<organism evidence="5 6">
    <name type="scientific">Lysobacter daejeonensis GH1-9</name>
    <dbReference type="NCBI Taxonomy" id="1385517"/>
    <lineage>
        <taxon>Bacteria</taxon>
        <taxon>Pseudomonadati</taxon>
        <taxon>Pseudomonadota</taxon>
        <taxon>Gammaproteobacteria</taxon>
        <taxon>Lysobacterales</taxon>
        <taxon>Lysobacteraceae</taxon>
        <taxon>Aerolutibacter</taxon>
    </lineage>
</organism>
<keyword evidence="3" id="KW-1133">Transmembrane helix</keyword>
<evidence type="ECO:0000256" key="1">
    <source>
        <dbReference type="ARBA" id="ARBA00000085"/>
    </source>
</evidence>
<dbReference type="PRINTS" id="PR00344">
    <property type="entry name" value="BCTRLSENSOR"/>
</dbReference>
<keyword evidence="6" id="KW-1185">Reference proteome</keyword>
<dbReference type="PANTHER" id="PTHR34220:SF7">
    <property type="entry name" value="SENSOR HISTIDINE KINASE YPDA"/>
    <property type="match status" value="1"/>
</dbReference>
<evidence type="ECO:0000313" key="5">
    <source>
        <dbReference type="EMBL" id="KGM55294.1"/>
    </source>
</evidence>
<dbReference type="InterPro" id="IPR010559">
    <property type="entry name" value="Sig_transdc_His_kin_internal"/>
</dbReference>
<dbReference type="EMBL" id="AVPU01000006">
    <property type="protein sequence ID" value="KGM55294.1"/>
    <property type="molecule type" value="Genomic_DNA"/>
</dbReference>
<dbReference type="InterPro" id="IPR004358">
    <property type="entry name" value="Sig_transdc_His_kin-like_C"/>
</dbReference>
<accession>A0A0A0EXQ2</accession>
<dbReference type="SMART" id="SM00387">
    <property type="entry name" value="HATPase_c"/>
    <property type="match status" value="1"/>
</dbReference>
<dbReference type="AlphaFoldDB" id="A0A0A0EXQ2"/>
<keyword evidence="3" id="KW-0472">Membrane</keyword>
<feature type="transmembrane region" description="Helical" evidence="3">
    <location>
        <begin position="17"/>
        <end position="38"/>
    </location>
</feature>
<evidence type="ECO:0000313" key="6">
    <source>
        <dbReference type="Proteomes" id="UP000029998"/>
    </source>
</evidence>
<feature type="transmembrane region" description="Helical" evidence="3">
    <location>
        <begin position="78"/>
        <end position="97"/>
    </location>
</feature>
<dbReference type="eggNOG" id="COG2972">
    <property type="taxonomic scope" value="Bacteria"/>
</dbReference>
<gene>
    <name evidence="5" type="ORF">N800_15155</name>
</gene>
<feature type="transmembrane region" description="Helical" evidence="3">
    <location>
        <begin position="117"/>
        <end position="138"/>
    </location>
</feature>
<dbReference type="PROSITE" id="PS50109">
    <property type="entry name" value="HIS_KIN"/>
    <property type="match status" value="1"/>
</dbReference>
<dbReference type="GO" id="GO:0000155">
    <property type="term" value="F:phosphorelay sensor kinase activity"/>
    <property type="evidence" value="ECO:0007669"/>
    <property type="project" value="InterPro"/>
</dbReference>
<name>A0A0A0EXQ2_9GAMM</name>
<dbReference type="InterPro" id="IPR003594">
    <property type="entry name" value="HATPase_dom"/>
</dbReference>
<evidence type="ECO:0000259" key="4">
    <source>
        <dbReference type="PROSITE" id="PS50109"/>
    </source>
</evidence>
<feature type="transmembrane region" description="Helical" evidence="3">
    <location>
        <begin position="44"/>
        <end position="66"/>
    </location>
</feature>
<dbReference type="InterPro" id="IPR050640">
    <property type="entry name" value="Bact_2-comp_sensor_kinase"/>
</dbReference>
<dbReference type="Gene3D" id="3.30.565.10">
    <property type="entry name" value="Histidine kinase-like ATPase, C-terminal domain"/>
    <property type="match status" value="1"/>
</dbReference>
<dbReference type="Pfam" id="PF06580">
    <property type="entry name" value="His_kinase"/>
    <property type="match status" value="1"/>
</dbReference>
<comment type="catalytic activity">
    <reaction evidence="1">
        <text>ATP + protein L-histidine = ADP + protein N-phospho-L-histidine.</text>
        <dbReference type="EC" id="2.7.13.3"/>
    </reaction>
</comment>
<feature type="domain" description="Histidine kinase" evidence="4">
    <location>
        <begin position="260"/>
        <end position="354"/>
    </location>
</feature>
<dbReference type="GO" id="GO:0016020">
    <property type="term" value="C:membrane"/>
    <property type="evidence" value="ECO:0007669"/>
    <property type="project" value="InterPro"/>
</dbReference>
<dbReference type="STRING" id="1385517.N800_15155"/>
<dbReference type="SUPFAM" id="SSF55874">
    <property type="entry name" value="ATPase domain of HSP90 chaperone/DNA topoisomerase II/histidine kinase"/>
    <property type="match status" value="1"/>
</dbReference>
<keyword evidence="3" id="KW-0812">Transmembrane</keyword>
<comment type="caution">
    <text evidence="5">The sequence shown here is derived from an EMBL/GenBank/DDBJ whole genome shotgun (WGS) entry which is preliminary data.</text>
</comment>
<dbReference type="PANTHER" id="PTHR34220">
    <property type="entry name" value="SENSOR HISTIDINE KINASE YPDA"/>
    <property type="match status" value="1"/>
</dbReference>
<dbReference type="EC" id="2.7.13.3" evidence="2"/>
<evidence type="ECO:0000256" key="2">
    <source>
        <dbReference type="ARBA" id="ARBA00012438"/>
    </source>
</evidence>
<dbReference type="InterPro" id="IPR036890">
    <property type="entry name" value="HATPase_C_sf"/>
</dbReference>
<dbReference type="OrthoDB" id="2514702at2"/>
<proteinExistence type="predicted"/>
<evidence type="ECO:0000256" key="3">
    <source>
        <dbReference type="SAM" id="Phobius"/>
    </source>
</evidence>
<dbReference type="RefSeq" id="WP_052107949.1">
    <property type="nucleotide sequence ID" value="NZ_AVPU01000006.1"/>
</dbReference>
<protein>
    <recommendedName>
        <fullName evidence="2">histidine kinase</fullName>
        <ecNumber evidence="2">2.7.13.3</ecNumber>
    </recommendedName>
</protein>
<dbReference type="Pfam" id="PF02518">
    <property type="entry name" value="HATPase_c"/>
    <property type="match status" value="1"/>
</dbReference>
<sequence length="358" mass="39631">MNTIALPTTSQSEPRHLFWPLQIGGWCGYFVLNFLVAMGDGRPLNYALVSLSVALCGFATTSVLRLGYRRLWGKPPRVMVPAAALMLVLATVVHMKLHVIITFSHCKDCQIHSVFGYLWYFASALYLLLSWSGLYFGIRLAQQLQQQKEAALRTANAAHAAQLKMLRYQLNPHFLFNTLNAISTLVLDNRRDAAYRMICSLSSFLRHSLESDPEQSVTLAQEVEALELYLGIERVRFGERLSVVVDIDPDTRAARVPSLILQPLVENAIKYAVSTSEAGGRIELVARRDGDMLDLHLRDDGPGIAMATAASGAGVGLANTRERLRLIYGERQHVGITNRETSGADVHLRLPFATNGVA</sequence>
<reference evidence="5 6" key="1">
    <citation type="submission" date="2013-08" db="EMBL/GenBank/DDBJ databases">
        <title>Genome sequencing of Lysobacter.</title>
        <authorList>
            <person name="Zhang S."/>
            <person name="Wang G."/>
        </authorList>
    </citation>
    <scope>NUCLEOTIDE SEQUENCE [LARGE SCALE GENOMIC DNA]</scope>
    <source>
        <strain evidence="5 6">GH1-9</strain>
    </source>
</reference>
<dbReference type="Proteomes" id="UP000029998">
    <property type="component" value="Unassembled WGS sequence"/>
</dbReference>
<dbReference type="InterPro" id="IPR005467">
    <property type="entry name" value="His_kinase_dom"/>
</dbReference>